<evidence type="ECO:0000259" key="2">
    <source>
        <dbReference type="Pfam" id="PF22725"/>
    </source>
</evidence>
<dbReference type="Pfam" id="PF22725">
    <property type="entry name" value="GFO_IDH_MocA_C3"/>
    <property type="match status" value="1"/>
</dbReference>
<proteinExistence type="predicted"/>
<dbReference type="InterPro" id="IPR000683">
    <property type="entry name" value="Gfo/Idh/MocA-like_OxRdtase_N"/>
</dbReference>
<reference evidence="4" key="1">
    <citation type="journal article" date="2019" name="Int. J. Syst. Evol. Microbiol.">
        <title>The Global Catalogue of Microorganisms (GCM) 10K type strain sequencing project: providing services to taxonomists for standard genome sequencing and annotation.</title>
        <authorList>
            <consortium name="The Broad Institute Genomics Platform"/>
            <consortium name="The Broad Institute Genome Sequencing Center for Infectious Disease"/>
            <person name="Wu L."/>
            <person name="Ma J."/>
        </authorList>
    </citation>
    <scope>NUCLEOTIDE SEQUENCE [LARGE SCALE GENOMIC DNA]</scope>
    <source>
        <strain evidence="4">CCM 8749</strain>
    </source>
</reference>
<dbReference type="RefSeq" id="WP_379892993.1">
    <property type="nucleotide sequence ID" value="NZ_CBCSCT010000013.1"/>
</dbReference>
<dbReference type="InterPro" id="IPR052515">
    <property type="entry name" value="Gfo/Idh/MocA_Oxidoreductase"/>
</dbReference>
<evidence type="ECO:0000313" key="4">
    <source>
        <dbReference type="Proteomes" id="UP001596250"/>
    </source>
</evidence>
<name>A0ABW1IL26_9BACL</name>
<dbReference type="Proteomes" id="UP001596250">
    <property type="component" value="Unassembled WGS sequence"/>
</dbReference>
<feature type="domain" description="GFO/IDH/MocA-like oxidoreductase" evidence="2">
    <location>
        <begin position="132"/>
        <end position="272"/>
    </location>
</feature>
<dbReference type="PANTHER" id="PTHR43249">
    <property type="entry name" value="UDP-N-ACETYL-2-AMINO-2-DEOXY-D-GLUCURONATE OXIDASE"/>
    <property type="match status" value="1"/>
</dbReference>
<dbReference type="InterPro" id="IPR036291">
    <property type="entry name" value="NAD(P)-bd_dom_sf"/>
</dbReference>
<dbReference type="EMBL" id="JBHSQV010000032">
    <property type="protein sequence ID" value="MFC5985792.1"/>
    <property type="molecule type" value="Genomic_DNA"/>
</dbReference>
<dbReference type="PANTHER" id="PTHR43249:SF1">
    <property type="entry name" value="D-GLUCOSIDE 3-DEHYDROGENASE"/>
    <property type="match status" value="1"/>
</dbReference>
<dbReference type="Gene3D" id="3.40.50.720">
    <property type="entry name" value="NAD(P)-binding Rossmann-like Domain"/>
    <property type="match status" value="1"/>
</dbReference>
<sequence>MDRLKLGIVGAGAIAKVHASNFSKLEDVELVAITDAFLPLAEKTASEYGIGKVFPNPESLMESNEVDAVIIAVPNKWHAPYAIHALKHNKHVLLEKPMGIDLQSAEEIVQAQKSSGKVMMIPHQMRWEWFSRKAKGLIEEGRMGRIYYAKASYLRRKGIPGWGSWFTRKDEAGGGPLIDIGVHMLDLALYLMGNPKPVSVVGSAYAEMGPHRKGIGNWGTPNWDGYFDVEDLAAAFIKFDNGATLFLEVSWAGHTEIQSSPTIQLMGTDGGATIKGNQGQLHAEIFDEVVDIDLAKPDLEENERVLLSKHFVECIRSGQEPISNVWTGYINNRIIDAIYESSKTGKEVRLDWNE</sequence>
<dbReference type="SUPFAM" id="SSF51735">
    <property type="entry name" value="NAD(P)-binding Rossmann-fold domains"/>
    <property type="match status" value="1"/>
</dbReference>
<feature type="domain" description="Gfo/Idh/MocA-like oxidoreductase N-terminal" evidence="1">
    <location>
        <begin position="5"/>
        <end position="121"/>
    </location>
</feature>
<evidence type="ECO:0000313" key="3">
    <source>
        <dbReference type="EMBL" id="MFC5985792.1"/>
    </source>
</evidence>
<dbReference type="InterPro" id="IPR055170">
    <property type="entry name" value="GFO_IDH_MocA-like_dom"/>
</dbReference>
<evidence type="ECO:0000259" key="1">
    <source>
        <dbReference type="Pfam" id="PF01408"/>
    </source>
</evidence>
<dbReference type="Pfam" id="PF01408">
    <property type="entry name" value="GFO_IDH_MocA"/>
    <property type="match status" value="1"/>
</dbReference>
<dbReference type="SUPFAM" id="SSF55347">
    <property type="entry name" value="Glyceraldehyde-3-phosphate dehydrogenase-like, C-terminal domain"/>
    <property type="match status" value="1"/>
</dbReference>
<protein>
    <submittedName>
        <fullName evidence="3">Gfo/Idh/MocA family protein</fullName>
    </submittedName>
</protein>
<dbReference type="Gene3D" id="3.30.360.10">
    <property type="entry name" value="Dihydrodipicolinate Reductase, domain 2"/>
    <property type="match status" value="1"/>
</dbReference>
<organism evidence="3 4">
    <name type="scientific">Marinicrinis lubricantis</name>
    <dbReference type="NCBI Taxonomy" id="2086470"/>
    <lineage>
        <taxon>Bacteria</taxon>
        <taxon>Bacillati</taxon>
        <taxon>Bacillota</taxon>
        <taxon>Bacilli</taxon>
        <taxon>Bacillales</taxon>
        <taxon>Paenibacillaceae</taxon>
    </lineage>
</organism>
<comment type="caution">
    <text evidence="3">The sequence shown here is derived from an EMBL/GenBank/DDBJ whole genome shotgun (WGS) entry which is preliminary data.</text>
</comment>
<accession>A0ABW1IL26</accession>
<gene>
    <name evidence="3" type="ORF">ACFPXP_05030</name>
</gene>
<keyword evidence="4" id="KW-1185">Reference proteome</keyword>